<dbReference type="Proteomes" id="UP000265703">
    <property type="component" value="Unassembled WGS sequence"/>
</dbReference>
<evidence type="ECO:0000313" key="2">
    <source>
        <dbReference type="EMBL" id="RIA92687.1"/>
    </source>
</evidence>
<gene>
    <name evidence="2" type="ORF">C1645_874604</name>
</gene>
<dbReference type="EMBL" id="QKYT01000120">
    <property type="protein sequence ID" value="RIA92687.1"/>
    <property type="molecule type" value="Genomic_DNA"/>
</dbReference>
<protein>
    <recommendedName>
        <fullName evidence="4">F-box domain-containing protein</fullName>
    </recommendedName>
</protein>
<reference evidence="2 3" key="1">
    <citation type="submission" date="2018-06" db="EMBL/GenBank/DDBJ databases">
        <title>Comparative genomics reveals the genomic features of Rhizophagus irregularis, R. cerebriforme, R. diaphanum and Gigaspora rosea, and their symbiotic lifestyle signature.</title>
        <authorList>
            <person name="Morin E."/>
            <person name="San Clemente H."/>
            <person name="Chen E.C.H."/>
            <person name="De La Providencia I."/>
            <person name="Hainaut M."/>
            <person name="Kuo A."/>
            <person name="Kohler A."/>
            <person name="Murat C."/>
            <person name="Tang N."/>
            <person name="Roy S."/>
            <person name="Loubradou J."/>
            <person name="Henrissat B."/>
            <person name="Grigoriev I.V."/>
            <person name="Corradi N."/>
            <person name="Roux C."/>
            <person name="Martin F.M."/>
        </authorList>
    </citation>
    <scope>NUCLEOTIDE SEQUENCE [LARGE SCALE GENOMIC DNA]</scope>
    <source>
        <strain evidence="2 3">DAOM 227022</strain>
    </source>
</reference>
<proteinExistence type="predicted"/>
<sequence>MQNLIHEIKLNIFKYVLFPLNLILTCRNWYIVTKDPHAKLEWLTESYQRSFVSYNAAKLGPPFFDTNLCRTFITKKISFARIFVPRLKNHYKNHQKLIEILLNYDFGQLDDQLVPNRFIIFLQIIGESNGDNKNKLLKLFHFLTSASPHEINHVGTLIKGGYENDLNKLVELLKLFDLLEQERILRPFLIANQRCQNNSNQLENRCEKQNQFVERHGSRNKGARHGRQNKIAGRHGRQNKLVGMQEPINYVIKYTDLPLQPWTNNPLVDQLFHGTQ</sequence>
<keyword evidence="3" id="KW-1185">Reference proteome</keyword>
<evidence type="ECO:0000313" key="3">
    <source>
        <dbReference type="Proteomes" id="UP000265703"/>
    </source>
</evidence>
<dbReference type="STRING" id="658196.A0A397T8R6"/>
<accession>A0A397T8R6</accession>
<dbReference type="OrthoDB" id="2305545at2759"/>
<comment type="caution">
    <text evidence="2">The sequence shown here is derived from an EMBL/GenBank/DDBJ whole genome shotgun (WGS) entry which is preliminary data.</text>
</comment>
<name>A0A397T8R6_9GLOM</name>
<organism evidence="2 3">
    <name type="scientific">Glomus cerebriforme</name>
    <dbReference type="NCBI Taxonomy" id="658196"/>
    <lineage>
        <taxon>Eukaryota</taxon>
        <taxon>Fungi</taxon>
        <taxon>Fungi incertae sedis</taxon>
        <taxon>Mucoromycota</taxon>
        <taxon>Glomeromycotina</taxon>
        <taxon>Glomeromycetes</taxon>
        <taxon>Glomerales</taxon>
        <taxon>Glomeraceae</taxon>
        <taxon>Glomus</taxon>
    </lineage>
</organism>
<dbReference type="AlphaFoldDB" id="A0A397T8R6"/>
<evidence type="ECO:0000256" key="1">
    <source>
        <dbReference type="SAM" id="MobiDB-lite"/>
    </source>
</evidence>
<evidence type="ECO:0008006" key="4">
    <source>
        <dbReference type="Google" id="ProtNLM"/>
    </source>
</evidence>
<feature type="compositionally biased region" description="Basic residues" evidence="1">
    <location>
        <begin position="218"/>
        <end position="236"/>
    </location>
</feature>
<feature type="region of interest" description="Disordered" evidence="1">
    <location>
        <begin position="217"/>
        <end position="236"/>
    </location>
</feature>